<dbReference type="KEGG" id="fcy:FRACYDRAFT_271240"/>
<dbReference type="GO" id="GO:0006633">
    <property type="term" value="P:fatty acid biosynthetic process"/>
    <property type="evidence" value="ECO:0007669"/>
    <property type="project" value="TreeGrafter"/>
</dbReference>
<dbReference type="EC" id="2.3.1.41" evidence="2"/>
<sequence length="261" mass="27740">MLAGGSEASIEPLGLAGFCRLRALSTSFNNSPTESSRPFDSARDGFVMGEGSAILVLEELEHAKERIRRSNGTARILAEVTGYAATGDSFHVTAPDEAGRGAERAMMLALEDDAQLAIGQVPIGYVNAHATSTPKGDQIEAAVVDRVLRFHHNKRDILSDAASMTQHYMSSTKGATGHLLGAAGALEAAFTVMTLIDQIIPPTLNLNQPDDDNVSQPKSFLHVSGGRAIKPPTDLQSAISNSFGFGGTNASLVFRRYQDEK</sequence>
<comment type="similarity">
    <text evidence="1 4">Belongs to the thiolase-like superfamily. Beta-ketoacyl-ACP synthases family.</text>
</comment>
<gene>
    <name evidence="6" type="ORF">FRACYDRAFT_271240</name>
</gene>
<dbReference type="Pfam" id="PF00109">
    <property type="entry name" value="ketoacyl-synt"/>
    <property type="match status" value="1"/>
</dbReference>
<dbReference type="GO" id="GO:0004315">
    <property type="term" value="F:3-oxoacyl-[acyl-carrier-protein] synthase activity"/>
    <property type="evidence" value="ECO:0007669"/>
    <property type="project" value="UniProtKB-EC"/>
</dbReference>
<dbReference type="PANTHER" id="PTHR11712">
    <property type="entry name" value="POLYKETIDE SYNTHASE-RELATED"/>
    <property type="match status" value="1"/>
</dbReference>
<dbReference type="Pfam" id="PF02801">
    <property type="entry name" value="Ketoacyl-synt_C"/>
    <property type="match status" value="1"/>
</dbReference>
<dbReference type="AlphaFoldDB" id="A0A1E7EXI7"/>
<feature type="domain" description="Ketosynthase family 3 (KS3)" evidence="5">
    <location>
        <begin position="1"/>
        <end position="256"/>
    </location>
</feature>
<dbReference type="InParanoid" id="A0A1E7EXI7"/>
<organism evidence="6 7">
    <name type="scientific">Fragilariopsis cylindrus CCMP1102</name>
    <dbReference type="NCBI Taxonomy" id="635003"/>
    <lineage>
        <taxon>Eukaryota</taxon>
        <taxon>Sar</taxon>
        <taxon>Stramenopiles</taxon>
        <taxon>Ochrophyta</taxon>
        <taxon>Bacillariophyta</taxon>
        <taxon>Bacillariophyceae</taxon>
        <taxon>Bacillariophycidae</taxon>
        <taxon>Bacillariales</taxon>
        <taxon>Bacillariaceae</taxon>
        <taxon>Fragilariopsis</taxon>
    </lineage>
</organism>
<evidence type="ECO:0000256" key="4">
    <source>
        <dbReference type="RuleBase" id="RU003694"/>
    </source>
</evidence>
<keyword evidence="7" id="KW-1185">Reference proteome</keyword>
<keyword evidence="3 4" id="KW-0808">Transferase</keyword>
<accession>A0A1E7EXI7</accession>
<dbReference type="InterPro" id="IPR014031">
    <property type="entry name" value="Ketoacyl_synth_C"/>
</dbReference>
<dbReference type="Gene3D" id="3.40.47.10">
    <property type="match status" value="1"/>
</dbReference>
<dbReference type="InterPro" id="IPR000794">
    <property type="entry name" value="Beta-ketoacyl_synthase"/>
</dbReference>
<dbReference type="InterPro" id="IPR016039">
    <property type="entry name" value="Thiolase-like"/>
</dbReference>
<dbReference type="InterPro" id="IPR020841">
    <property type="entry name" value="PKS_Beta-ketoAc_synthase_dom"/>
</dbReference>
<dbReference type="Proteomes" id="UP000095751">
    <property type="component" value="Unassembled WGS sequence"/>
</dbReference>
<dbReference type="InterPro" id="IPR014030">
    <property type="entry name" value="Ketoacyl_synth_N"/>
</dbReference>
<dbReference type="GO" id="GO:0005739">
    <property type="term" value="C:mitochondrion"/>
    <property type="evidence" value="ECO:0007669"/>
    <property type="project" value="TreeGrafter"/>
</dbReference>
<evidence type="ECO:0000256" key="1">
    <source>
        <dbReference type="ARBA" id="ARBA00008467"/>
    </source>
</evidence>
<dbReference type="OrthoDB" id="5334845at2759"/>
<dbReference type="SMART" id="SM00825">
    <property type="entry name" value="PKS_KS"/>
    <property type="match status" value="1"/>
</dbReference>
<evidence type="ECO:0000259" key="5">
    <source>
        <dbReference type="PROSITE" id="PS52004"/>
    </source>
</evidence>
<evidence type="ECO:0000313" key="6">
    <source>
        <dbReference type="EMBL" id="OEU10233.1"/>
    </source>
</evidence>
<protein>
    <recommendedName>
        <fullName evidence="2">beta-ketoacyl-[acyl-carrier-protein] synthase I</fullName>
        <ecNumber evidence="2">2.3.1.41</ecNumber>
    </recommendedName>
</protein>
<proteinExistence type="inferred from homology"/>
<dbReference type="SUPFAM" id="SSF53901">
    <property type="entry name" value="Thiolase-like"/>
    <property type="match status" value="1"/>
</dbReference>
<evidence type="ECO:0000256" key="3">
    <source>
        <dbReference type="ARBA" id="ARBA00022679"/>
    </source>
</evidence>
<dbReference type="EMBL" id="KV784373">
    <property type="protein sequence ID" value="OEU10233.1"/>
    <property type="molecule type" value="Genomic_DNA"/>
</dbReference>
<reference evidence="6 7" key="1">
    <citation type="submission" date="2016-09" db="EMBL/GenBank/DDBJ databases">
        <title>Extensive genetic diversity and differential bi-allelic expression allows diatom success in the polar Southern Ocean.</title>
        <authorList>
            <consortium name="DOE Joint Genome Institute"/>
            <person name="Mock T."/>
            <person name="Otillar R.P."/>
            <person name="Strauss J."/>
            <person name="Dupont C."/>
            <person name="Frickenhaus S."/>
            <person name="Maumus F."/>
            <person name="Mcmullan M."/>
            <person name="Sanges R."/>
            <person name="Schmutz J."/>
            <person name="Toseland A."/>
            <person name="Valas R."/>
            <person name="Veluchamy A."/>
            <person name="Ward B.J."/>
            <person name="Allen A."/>
            <person name="Barry K."/>
            <person name="Falciatore A."/>
            <person name="Ferrante M."/>
            <person name="Fortunato A.E."/>
            <person name="Gloeckner G."/>
            <person name="Gruber A."/>
            <person name="Hipkin R."/>
            <person name="Janech M."/>
            <person name="Kroth P."/>
            <person name="Leese F."/>
            <person name="Lindquist E."/>
            <person name="Lyon B.R."/>
            <person name="Martin J."/>
            <person name="Mayer C."/>
            <person name="Parker M."/>
            <person name="Quesneville H."/>
            <person name="Raymond J."/>
            <person name="Uhlig C."/>
            <person name="Valentin K.U."/>
            <person name="Worden A.Z."/>
            <person name="Armbrust E.V."/>
            <person name="Bowler C."/>
            <person name="Green B."/>
            <person name="Moulton V."/>
            <person name="Van Oosterhout C."/>
            <person name="Grigoriev I."/>
        </authorList>
    </citation>
    <scope>NUCLEOTIDE SEQUENCE [LARGE SCALE GENOMIC DNA]</scope>
    <source>
        <strain evidence="6 7">CCMP1102</strain>
    </source>
</reference>
<dbReference type="PANTHER" id="PTHR11712:SF336">
    <property type="entry name" value="3-OXOACYL-[ACYL-CARRIER-PROTEIN] SYNTHASE, MITOCHONDRIAL"/>
    <property type="match status" value="1"/>
</dbReference>
<name>A0A1E7EXI7_9STRA</name>
<evidence type="ECO:0000313" key="7">
    <source>
        <dbReference type="Proteomes" id="UP000095751"/>
    </source>
</evidence>
<dbReference type="PROSITE" id="PS52004">
    <property type="entry name" value="KS3_2"/>
    <property type="match status" value="1"/>
</dbReference>
<evidence type="ECO:0000256" key="2">
    <source>
        <dbReference type="ARBA" id="ARBA00013191"/>
    </source>
</evidence>